<reference evidence="2 3" key="1">
    <citation type="submission" date="2018-06" db="EMBL/GenBank/DDBJ databases">
        <title>Genome Sequence of the Brown Rot Fungal Pathogen Monilinia fructigena.</title>
        <authorList>
            <person name="Landi L."/>
            <person name="De Miccolis Angelini R.M."/>
            <person name="Pollastro S."/>
            <person name="Abate D."/>
            <person name="Faretra F."/>
            <person name="Romanazzi G."/>
        </authorList>
    </citation>
    <scope>NUCLEOTIDE SEQUENCE [LARGE SCALE GENOMIC DNA]</scope>
    <source>
        <strain evidence="2 3">Mfrg269</strain>
    </source>
</reference>
<evidence type="ECO:0000313" key="3">
    <source>
        <dbReference type="Proteomes" id="UP000249056"/>
    </source>
</evidence>
<dbReference type="Gene3D" id="3.40.50.980">
    <property type="match status" value="1"/>
</dbReference>
<evidence type="ECO:0000313" key="2">
    <source>
        <dbReference type="EMBL" id="RAL68421.1"/>
    </source>
</evidence>
<evidence type="ECO:0000259" key="1">
    <source>
        <dbReference type="Pfam" id="PF00501"/>
    </source>
</evidence>
<dbReference type="Pfam" id="PF00501">
    <property type="entry name" value="AMP-binding"/>
    <property type="match status" value="1"/>
</dbReference>
<organism evidence="2 3">
    <name type="scientific">Monilinia fructigena</name>
    <dbReference type="NCBI Taxonomy" id="38457"/>
    <lineage>
        <taxon>Eukaryota</taxon>
        <taxon>Fungi</taxon>
        <taxon>Dikarya</taxon>
        <taxon>Ascomycota</taxon>
        <taxon>Pezizomycotina</taxon>
        <taxon>Leotiomycetes</taxon>
        <taxon>Helotiales</taxon>
        <taxon>Sclerotiniaceae</taxon>
        <taxon>Monilinia</taxon>
    </lineage>
</organism>
<dbReference type="SUPFAM" id="SSF56801">
    <property type="entry name" value="Acetyl-CoA synthetase-like"/>
    <property type="match status" value="1"/>
</dbReference>
<feature type="domain" description="AMP-dependent synthetase/ligase" evidence="1">
    <location>
        <begin position="43"/>
        <end position="122"/>
    </location>
</feature>
<accession>A0A395J7V7</accession>
<proteinExistence type="predicted"/>
<dbReference type="InterPro" id="IPR000873">
    <property type="entry name" value="AMP-dep_synth/lig_dom"/>
</dbReference>
<protein>
    <recommendedName>
        <fullName evidence="1">AMP-dependent synthetase/ligase domain-containing protein</fullName>
    </recommendedName>
</protein>
<keyword evidence="3" id="KW-1185">Reference proteome</keyword>
<gene>
    <name evidence="2" type="ORF">DID88_007152</name>
</gene>
<name>A0A395J7V7_9HELO</name>
<dbReference type="Proteomes" id="UP000249056">
    <property type="component" value="Unassembled WGS sequence"/>
</dbReference>
<dbReference type="PANTHER" id="PTHR43767">
    <property type="entry name" value="LONG-CHAIN-FATTY-ACID--COA LIGASE"/>
    <property type="match status" value="1"/>
</dbReference>
<dbReference type="OrthoDB" id="10253115at2759"/>
<dbReference type="InterPro" id="IPR050237">
    <property type="entry name" value="ATP-dep_AMP-bd_enzyme"/>
</dbReference>
<dbReference type="EMBL" id="QKRW01000001">
    <property type="protein sequence ID" value="RAL68421.1"/>
    <property type="molecule type" value="Genomic_DNA"/>
</dbReference>
<comment type="caution">
    <text evidence="2">The sequence shown here is derived from an EMBL/GenBank/DDBJ whole genome shotgun (WGS) entry which is preliminary data.</text>
</comment>
<dbReference type="PANTHER" id="PTHR43767:SF1">
    <property type="entry name" value="NONRIBOSOMAL PEPTIDE SYNTHASE PES1 (EUROFUNG)-RELATED"/>
    <property type="match status" value="1"/>
</dbReference>
<sequence length="127" mass="14066">MCFFEPSFEPTERRGLLTESCSVGLVEPPLLPHTIPEHFHSIVEKHGSNLALVSHAQNTKFTYRELDERSNVLAHGLRGLGVGKGDRVAVSLGNGWEFGALTYAIWKLGAVLVPLNPAFNTKQWSRL</sequence>
<dbReference type="AlphaFoldDB" id="A0A395J7V7"/>